<gene>
    <name evidence="5" type="ORF">CEURO_LOCUS12473</name>
</gene>
<keyword evidence="3" id="KW-0378">Hydrolase</keyword>
<dbReference type="SUPFAM" id="SSF54001">
    <property type="entry name" value="Cysteine proteinases"/>
    <property type="match status" value="1"/>
</dbReference>
<evidence type="ECO:0000259" key="4">
    <source>
        <dbReference type="PROSITE" id="PS50600"/>
    </source>
</evidence>
<evidence type="ECO:0000256" key="2">
    <source>
        <dbReference type="ARBA" id="ARBA00022670"/>
    </source>
</evidence>
<dbReference type="InterPro" id="IPR003653">
    <property type="entry name" value="Peptidase_C48_C"/>
</dbReference>
<evidence type="ECO:0000256" key="3">
    <source>
        <dbReference type="ARBA" id="ARBA00022801"/>
    </source>
</evidence>
<dbReference type="AlphaFoldDB" id="A0A9P0ZC74"/>
<accession>A0A9P0ZC74</accession>
<dbReference type="PANTHER" id="PTHR33018">
    <property type="entry name" value="OS10G0338966 PROTEIN-RELATED"/>
    <property type="match status" value="1"/>
</dbReference>
<name>A0A9P0ZC74_CUSEU</name>
<organism evidence="5 6">
    <name type="scientific">Cuscuta europaea</name>
    <name type="common">European dodder</name>
    <dbReference type="NCBI Taxonomy" id="41803"/>
    <lineage>
        <taxon>Eukaryota</taxon>
        <taxon>Viridiplantae</taxon>
        <taxon>Streptophyta</taxon>
        <taxon>Embryophyta</taxon>
        <taxon>Tracheophyta</taxon>
        <taxon>Spermatophyta</taxon>
        <taxon>Magnoliopsida</taxon>
        <taxon>eudicotyledons</taxon>
        <taxon>Gunneridae</taxon>
        <taxon>Pentapetalae</taxon>
        <taxon>asterids</taxon>
        <taxon>lamiids</taxon>
        <taxon>Solanales</taxon>
        <taxon>Convolvulaceae</taxon>
        <taxon>Cuscuteae</taxon>
        <taxon>Cuscuta</taxon>
        <taxon>Cuscuta subgen. Cuscuta</taxon>
    </lineage>
</organism>
<dbReference type="OrthoDB" id="1899935at2759"/>
<dbReference type="InterPro" id="IPR058352">
    <property type="entry name" value="DUF8039"/>
</dbReference>
<feature type="domain" description="Ubiquitin-like protease family profile" evidence="4">
    <location>
        <begin position="155"/>
        <end position="316"/>
    </location>
</feature>
<keyword evidence="6" id="KW-1185">Reference proteome</keyword>
<keyword evidence="2" id="KW-0645">Protease</keyword>
<proteinExistence type="inferred from homology"/>
<evidence type="ECO:0000313" key="5">
    <source>
        <dbReference type="EMBL" id="CAH9093859.1"/>
    </source>
</evidence>
<dbReference type="Gene3D" id="3.40.395.10">
    <property type="entry name" value="Adenoviral Proteinase, Chain A"/>
    <property type="match status" value="1"/>
</dbReference>
<evidence type="ECO:0000256" key="1">
    <source>
        <dbReference type="ARBA" id="ARBA00005234"/>
    </source>
</evidence>
<reference evidence="5" key="1">
    <citation type="submission" date="2022-07" db="EMBL/GenBank/DDBJ databases">
        <authorList>
            <person name="Macas J."/>
            <person name="Novak P."/>
            <person name="Neumann P."/>
        </authorList>
    </citation>
    <scope>NUCLEOTIDE SEQUENCE</scope>
</reference>
<dbReference type="Pfam" id="PF02902">
    <property type="entry name" value="Peptidase_C48"/>
    <property type="match status" value="1"/>
</dbReference>
<comment type="caution">
    <text evidence="5">The sequence shown here is derived from an EMBL/GenBank/DDBJ whole genome shotgun (WGS) entry which is preliminary data.</text>
</comment>
<dbReference type="InterPro" id="IPR038765">
    <property type="entry name" value="Papain-like_cys_pep_sf"/>
</dbReference>
<dbReference type="Proteomes" id="UP001152484">
    <property type="component" value="Unassembled WGS sequence"/>
</dbReference>
<comment type="similarity">
    <text evidence="1">Belongs to the peptidase C48 family.</text>
</comment>
<evidence type="ECO:0000313" key="6">
    <source>
        <dbReference type="Proteomes" id="UP001152484"/>
    </source>
</evidence>
<dbReference type="PROSITE" id="PS50600">
    <property type="entry name" value="ULP_PROTEASE"/>
    <property type="match status" value="1"/>
</dbReference>
<protein>
    <recommendedName>
        <fullName evidence="4">Ubiquitin-like protease family profile domain-containing protein</fullName>
    </recommendedName>
</protein>
<dbReference type="GO" id="GO:0008234">
    <property type="term" value="F:cysteine-type peptidase activity"/>
    <property type="evidence" value="ECO:0007669"/>
    <property type="project" value="InterPro"/>
</dbReference>
<dbReference type="PANTHER" id="PTHR33018:SF31">
    <property type="entry name" value="TRANSPOSASE, PTTA_EN_SPM, PLANT"/>
    <property type="match status" value="1"/>
</dbReference>
<sequence length="357" mass="41178">MAVAYNTPVGSLIHNVPMCENTIKVNICMAYREFEDCPLLYPNEAADMNVVADAVGSYVQWPSHLVFFEGEEPPSKSKKKDGAKKKVPFIVRDSPKVTVEPSSHSLVSETVLHSLTDDLLRLHENLEWYEPDLCKFSIPLHAELFCYIDDNQFGTVVDREDLSQFLESDFVDLSIIQTFMLCVNAKLIEFGRDDVGLLCPWICSFKYYQLDKKGTLTYMKHALTEMFEKNIILLAYNEGYHWVLFVICPKVDKGYIFNSLPSYSNIAIQKDLMMMYRVASTQKGRGKPIKWHNMKCARQTGNTECGYYVMKFIWEIITSVGSSDIAQVWNSRTEPYTTEEFDDIRKVWARFFVNEVL</sequence>
<dbReference type="GO" id="GO:0006508">
    <property type="term" value="P:proteolysis"/>
    <property type="evidence" value="ECO:0007669"/>
    <property type="project" value="UniProtKB-KW"/>
</dbReference>
<dbReference type="EMBL" id="CAMAPE010000031">
    <property type="protein sequence ID" value="CAH9093859.1"/>
    <property type="molecule type" value="Genomic_DNA"/>
</dbReference>
<dbReference type="Pfam" id="PF26133">
    <property type="entry name" value="DUF8039"/>
    <property type="match status" value="1"/>
</dbReference>